<dbReference type="AlphaFoldDB" id="F3GK91"/>
<accession>F3GK91</accession>
<keyword evidence="3" id="KW-1185">Reference proteome</keyword>
<protein>
    <submittedName>
        <fullName evidence="2">Transglutaminase-like domain-containing protein</fullName>
    </submittedName>
</protein>
<dbReference type="EMBL" id="AEAI01002270">
    <property type="protein sequence ID" value="EGH47494.1"/>
    <property type="molecule type" value="Genomic_DNA"/>
</dbReference>
<gene>
    <name evidence="2" type="ORF">PSYPI_36599</name>
</gene>
<evidence type="ECO:0000256" key="1">
    <source>
        <dbReference type="SAM" id="Phobius"/>
    </source>
</evidence>
<feature type="non-terminal residue" evidence="2">
    <location>
        <position position="1"/>
    </location>
</feature>
<proteinExistence type="predicted"/>
<dbReference type="PATRIC" id="fig|629263.4.peg.5593"/>
<evidence type="ECO:0000313" key="2">
    <source>
        <dbReference type="EMBL" id="EGH47494.1"/>
    </source>
</evidence>
<keyword evidence="1" id="KW-1133">Transmembrane helix</keyword>
<feature type="transmembrane region" description="Helical" evidence="1">
    <location>
        <begin position="20"/>
        <end position="40"/>
    </location>
</feature>
<organism evidence="2 3">
    <name type="scientific">Pseudomonas syringae pv. pisi str. 1704B</name>
    <dbReference type="NCBI Taxonomy" id="629263"/>
    <lineage>
        <taxon>Bacteria</taxon>
        <taxon>Pseudomonadati</taxon>
        <taxon>Pseudomonadota</taxon>
        <taxon>Gammaproteobacteria</taxon>
        <taxon>Pseudomonadales</taxon>
        <taxon>Pseudomonadaceae</taxon>
        <taxon>Pseudomonas</taxon>
        <taxon>Pseudomonas syringae</taxon>
    </lineage>
</organism>
<reference evidence="2 3" key="1">
    <citation type="journal article" date="2011" name="PLoS Pathog.">
        <title>Dynamic evolution of pathogenicity revealed by sequencing and comparative genomics of 19 Pseudomonas syringae isolates.</title>
        <authorList>
            <person name="Baltrus D.A."/>
            <person name="Nishimura M.T."/>
            <person name="Romanchuk A."/>
            <person name="Chang J.H."/>
            <person name="Mukhtar M.S."/>
            <person name="Cherkis K."/>
            <person name="Roach J."/>
            <person name="Grant S.R."/>
            <person name="Jones C.D."/>
            <person name="Dangl J.L."/>
        </authorList>
    </citation>
    <scope>NUCLEOTIDE SEQUENCE [LARGE SCALE GENOMIC DNA]</scope>
    <source>
        <strain evidence="2 3">1704B</strain>
    </source>
</reference>
<dbReference type="Proteomes" id="UP000004986">
    <property type="component" value="Unassembled WGS sequence"/>
</dbReference>
<name>F3GK91_PSESJ</name>
<keyword evidence="1" id="KW-0812">Transmembrane</keyword>
<keyword evidence="1" id="KW-0472">Membrane</keyword>
<comment type="caution">
    <text evidence="2">The sequence shown here is derived from an EMBL/GenBank/DDBJ whole genome shotgun (WGS) entry which is preliminary data.</text>
</comment>
<sequence length="71" mass="7877">VGLSGTTAVTNSRSLVFRLPGAGFCLGTLFSLGLVALWLFKPWQRESDSQLRVFNAFERLLARHGLRRMPG</sequence>
<evidence type="ECO:0000313" key="3">
    <source>
        <dbReference type="Proteomes" id="UP000004986"/>
    </source>
</evidence>
<dbReference type="HOGENOM" id="CLU_2728403_0_0_6"/>